<dbReference type="VEuPathDB" id="FungiDB:PV08_02656"/>
<evidence type="ECO:0000256" key="8">
    <source>
        <dbReference type="ARBA" id="ARBA00023136"/>
    </source>
</evidence>
<dbReference type="Pfam" id="PF02271">
    <property type="entry name" value="UCR_14kD"/>
    <property type="match status" value="1"/>
</dbReference>
<name>A0A0D2BHB3_9EURO</name>
<evidence type="ECO:0000256" key="2">
    <source>
        <dbReference type="ARBA" id="ARBA00008554"/>
    </source>
</evidence>
<keyword evidence="5 9" id="KW-0999">Mitochondrion inner membrane</keyword>
<comment type="function">
    <text evidence="9">Component of the ubiquinol-cytochrome c oxidoreductase, a multisubunit transmembrane complex that is part of the mitochondrial electron transport chain which drives oxidative phosphorylation.</text>
</comment>
<dbReference type="GeneID" id="27329739"/>
<dbReference type="GO" id="GO:0045275">
    <property type="term" value="C:respiratory chain complex III"/>
    <property type="evidence" value="ECO:0007669"/>
    <property type="project" value="InterPro"/>
</dbReference>
<evidence type="ECO:0000256" key="5">
    <source>
        <dbReference type="ARBA" id="ARBA00022792"/>
    </source>
</evidence>
<evidence type="ECO:0000313" key="10">
    <source>
        <dbReference type="EMBL" id="KIW18368.1"/>
    </source>
</evidence>
<reference evidence="10 11" key="1">
    <citation type="submission" date="2015-01" db="EMBL/GenBank/DDBJ databases">
        <title>The Genome Sequence of Exophiala spinifera CBS89968.</title>
        <authorList>
            <consortium name="The Broad Institute Genomics Platform"/>
            <person name="Cuomo C."/>
            <person name="de Hoog S."/>
            <person name="Gorbushina A."/>
            <person name="Stielow B."/>
            <person name="Teixiera M."/>
            <person name="Abouelleil A."/>
            <person name="Chapman S.B."/>
            <person name="Priest M."/>
            <person name="Young S.K."/>
            <person name="Wortman J."/>
            <person name="Nusbaum C."/>
            <person name="Birren B."/>
        </authorList>
    </citation>
    <scope>NUCLEOTIDE SEQUENCE [LARGE SCALE GENOMIC DNA]</scope>
    <source>
        <strain evidence="10 11">CBS 89968</strain>
    </source>
</reference>
<dbReference type="RefSeq" id="XP_016238584.1">
    <property type="nucleotide sequence ID" value="XM_016377014.1"/>
</dbReference>
<sequence>MSGPSLAPYILKRPWLKRWMMPLANWYADAAGYRRLGLRADDLIPEENDTVQLALKRLPPKEAYDRVFRLRRAFQCSLAHQLLPPAEQTKPEEDRPYLSPIIAEIEAELKERADLDSMIVERKK</sequence>
<comment type="similarity">
    <text evidence="2 9">Belongs to the UQCRB/QCR7 family.</text>
</comment>
<dbReference type="InterPro" id="IPR036544">
    <property type="entry name" value="QCR7_sf"/>
</dbReference>
<evidence type="ECO:0000256" key="4">
    <source>
        <dbReference type="ARBA" id="ARBA00022660"/>
    </source>
</evidence>
<evidence type="ECO:0000313" key="11">
    <source>
        <dbReference type="Proteomes" id="UP000053328"/>
    </source>
</evidence>
<evidence type="ECO:0000256" key="6">
    <source>
        <dbReference type="ARBA" id="ARBA00022982"/>
    </source>
</evidence>
<dbReference type="FunFam" id="1.10.1090.10:FF:000001">
    <property type="entry name" value="Cytochrome b-c1 complex subunit 7"/>
    <property type="match status" value="1"/>
</dbReference>
<dbReference type="GO" id="GO:0005743">
    <property type="term" value="C:mitochondrial inner membrane"/>
    <property type="evidence" value="ECO:0007669"/>
    <property type="project" value="UniProtKB-SubCell"/>
</dbReference>
<keyword evidence="3 9" id="KW-0813">Transport</keyword>
<evidence type="ECO:0000256" key="9">
    <source>
        <dbReference type="PIRNR" id="PIRNR000022"/>
    </source>
</evidence>
<dbReference type="PANTHER" id="PTHR12022">
    <property type="entry name" value="UBIQUINOL-CYTOCHROME C REDUCTASE COMPLEX 14 KD PROTEIN"/>
    <property type="match status" value="1"/>
</dbReference>
<dbReference type="Gene3D" id="1.10.1090.10">
    <property type="entry name" value="Cytochrome b-c1 complex subunit 7"/>
    <property type="match status" value="1"/>
</dbReference>
<keyword evidence="6 9" id="KW-0249">Electron transport</keyword>
<dbReference type="STRING" id="91928.A0A0D2BHB3"/>
<keyword evidence="8 9" id="KW-0472">Membrane</keyword>
<evidence type="ECO:0000256" key="7">
    <source>
        <dbReference type="ARBA" id="ARBA00023128"/>
    </source>
</evidence>
<dbReference type="EMBL" id="KN847493">
    <property type="protein sequence ID" value="KIW18368.1"/>
    <property type="molecule type" value="Genomic_DNA"/>
</dbReference>
<dbReference type="OrthoDB" id="425749at2759"/>
<keyword evidence="11" id="KW-1185">Reference proteome</keyword>
<dbReference type="PIRSF" id="PIRSF000022">
    <property type="entry name" value="Bc1_14K"/>
    <property type="match status" value="1"/>
</dbReference>
<dbReference type="PANTHER" id="PTHR12022:SF0">
    <property type="entry name" value="CYTOCHROME B-C1 COMPLEX SUBUNIT 7"/>
    <property type="match status" value="1"/>
</dbReference>
<dbReference type="Proteomes" id="UP000053328">
    <property type="component" value="Unassembled WGS sequence"/>
</dbReference>
<protein>
    <recommendedName>
        <fullName evidence="9">Cytochrome b-c1 complex subunit 7</fullName>
    </recommendedName>
</protein>
<keyword evidence="4 9" id="KW-0679">Respiratory chain</keyword>
<evidence type="ECO:0000256" key="3">
    <source>
        <dbReference type="ARBA" id="ARBA00022448"/>
    </source>
</evidence>
<accession>A0A0D2BHB3</accession>
<dbReference type="InterPro" id="IPR003197">
    <property type="entry name" value="QCR7"/>
</dbReference>
<gene>
    <name evidence="10" type="ORF">PV08_02656</name>
</gene>
<dbReference type="HOGENOM" id="CLU_115154_1_0_1"/>
<proteinExistence type="inferred from homology"/>
<organism evidence="10 11">
    <name type="scientific">Exophiala spinifera</name>
    <dbReference type="NCBI Taxonomy" id="91928"/>
    <lineage>
        <taxon>Eukaryota</taxon>
        <taxon>Fungi</taxon>
        <taxon>Dikarya</taxon>
        <taxon>Ascomycota</taxon>
        <taxon>Pezizomycotina</taxon>
        <taxon>Eurotiomycetes</taxon>
        <taxon>Chaetothyriomycetidae</taxon>
        <taxon>Chaetothyriales</taxon>
        <taxon>Herpotrichiellaceae</taxon>
        <taxon>Exophiala</taxon>
    </lineage>
</organism>
<keyword evidence="7 9" id="KW-0496">Mitochondrion</keyword>
<dbReference type="SUPFAM" id="SSF81524">
    <property type="entry name" value="14 kDa protein of cytochrome bc1 complex (Ubiquinol-cytochrome c reductase)"/>
    <property type="match status" value="1"/>
</dbReference>
<dbReference type="AlphaFoldDB" id="A0A0D2BHB3"/>
<evidence type="ECO:0000256" key="1">
    <source>
        <dbReference type="ARBA" id="ARBA00004443"/>
    </source>
</evidence>
<dbReference type="GO" id="GO:0006122">
    <property type="term" value="P:mitochondrial electron transport, ubiquinol to cytochrome c"/>
    <property type="evidence" value="ECO:0007669"/>
    <property type="project" value="InterPro"/>
</dbReference>
<comment type="subcellular location">
    <subcellularLocation>
        <location evidence="1">Mitochondrion inner membrane</location>
        <topology evidence="1">Peripheral membrane protein</topology>
        <orientation evidence="1">Matrix side</orientation>
    </subcellularLocation>
</comment>